<dbReference type="GeneID" id="10508521"/>
<dbReference type="EMBL" id="GL871182">
    <property type="protein sequence ID" value="EGC32664.1"/>
    <property type="molecule type" value="Genomic_DNA"/>
</dbReference>
<name>F0ZTT8_DICPU</name>
<dbReference type="SUPFAM" id="SSF53335">
    <property type="entry name" value="S-adenosyl-L-methionine-dependent methyltransferases"/>
    <property type="match status" value="1"/>
</dbReference>
<dbReference type="InterPro" id="IPR029063">
    <property type="entry name" value="SAM-dependent_MTases_sf"/>
</dbReference>
<dbReference type="Proteomes" id="UP000001064">
    <property type="component" value="Unassembled WGS sequence"/>
</dbReference>
<dbReference type="FunCoup" id="F0ZTT8">
    <property type="interactions" value="617"/>
</dbReference>
<dbReference type="OMA" id="YEDHCID"/>
<dbReference type="InParanoid" id="F0ZTT8"/>
<dbReference type="AlphaFoldDB" id="F0ZTT8"/>
<feature type="compositionally biased region" description="Low complexity" evidence="1">
    <location>
        <begin position="203"/>
        <end position="212"/>
    </location>
</feature>
<keyword evidence="2" id="KW-0472">Membrane</keyword>
<feature type="compositionally biased region" description="Acidic residues" evidence="1">
    <location>
        <begin position="214"/>
        <end position="250"/>
    </location>
</feature>
<proteinExistence type="predicted"/>
<dbReference type="PANTHER" id="PTHR14614">
    <property type="entry name" value="HEPATOCELLULAR CARCINOMA-ASSOCIATED ANTIGEN"/>
    <property type="match status" value="1"/>
</dbReference>
<dbReference type="KEGG" id="dpp:DICPUDRAFT_155371"/>
<dbReference type="GO" id="GO:0005829">
    <property type="term" value="C:cytosol"/>
    <property type="evidence" value="ECO:0000318"/>
    <property type="project" value="GO_Central"/>
</dbReference>
<sequence length="369" mass="43479">MGRRSHKQELHKKKVEISQTIYLPRSWDYYERFKQPYFYPFEFSQIEIKQSELGDIKINATLWDTAIVMSKFFELEIGRDGLKGKRIIELGSGVGLLGVVLSLLGADIIITEQKSMHGILEYNVKKNCKDLSKTKVQELWWGDNILDFKPPFDMIVGSDLIYEDHCIDLLLKSLMDLSSFHPKPKSKYSDIIDQLDENGNIPENLLENLKINNDNEEEEENDEEEEEEVEEEEKEEKEDLDEEDRDDLEEDNKKENIYDSNFQYNKEIKKKYKNKKIKEDDEELKGEDYLVSSSLLEPNPDTVIYLGYEHREMNAESIFMNKVNKYFHVETITTKHLNPGFSGVDIRILKMKKIKQQPPQEEKDKEENK</sequence>
<keyword evidence="4" id="KW-1185">Reference proteome</keyword>
<reference evidence="4" key="1">
    <citation type="journal article" date="2011" name="Genome Biol.">
        <title>Comparative genomics of the social amoebae Dictyostelium discoideum and Dictyostelium purpureum.</title>
        <authorList>
            <consortium name="US DOE Joint Genome Institute (JGI-PGF)"/>
            <person name="Sucgang R."/>
            <person name="Kuo A."/>
            <person name="Tian X."/>
            <person name="Salerno W."/>
            <person name="Parikh A."/>
            <person name="Feasley C.L."/>
            <person name="Dalin E."/>
            <person name="Tu H."/>
            <person name="Huang E."/>
            <person name="Barry K."/>
            <person name="Lindquist E."/>
            <person name="Shapiro H."/>
            <person name="Bruce D."/>
            <person name="Schmutz J."/>
            <person name="Salamov A."/>
            <person name="Fey P."/>
            <person name="Gaudet P."/>
            <person name="Anjard C."/>
            <person name="Babu M.M."/>
            <person name="Basu S."/>
            <person name="Bushmanova Y."/>
            <person name="van der Wel H."/>
            <person name="Katoh-Kurasawa M."/>
            <person name="Dinh C."/>
            <person name="Coutinho P.M."/>
            <person name="Saito T."/>
            <person name="Elias M."/>
            <person name="Schaap P."/>
            <person name="Kay R.R."/>
            <person name="Henrissat B."/>
            <person name="Eichinger L."/>
            <person name="Rivero F."/>
            <person name="Putnam N.H."/>
            <person name="West C.M."/>
            <person name="Loomis W.F."/>
            <person name="Chisholm R.L."/>
            <person name="Shaulsky G."/>
            <person name="Strassmann J.E."/>
            <person name="Queller D.C."/>
            <person name="Kuspa A."/>
            <person name="Grigoriev I.V."/>
        </authorList>
    </citation>
    <scope>NUCLEOTIDE SEQUENCE [LARGE SCALE GENOMIC DNA]</scope>
    <source>
        <strain evidence="4">QSDP1</strain>
    </source>
</reference>
<dbReference type="Pfam" id="PF10294">
    <property type="entry name" value="Methyltransf_16"/>
    <property type="match status" value="1"/>
</dbReference>
<organism evidence="3 4">
    <name type="scientific">Dictyostelium purpureum</name>
    <name type="common">Slime mold</name>
    <dbReference type="NCBI Taxonomy" id="5786"/>
    <lineage>
        <taxon>Eukaryota</taxon>
        <taxon>Amoebozoa</taxon>
        <taxon>Evosea</taxon>
        <taxon>Eumycetozoa</taxon>
        <taxon>Dictyostelia</taxon>
        <taxon>Dictyosteliales</taxon>
        <taxon>Dictyosteliaceae</taxon>
        <taxon>Dictyostelium</taxon>
    </lineage>
</organism>
<dbReference type="eggNOG" id="KOG2793">
    <property type="taxonomic scope" value="Eukaryota"/>
</dbReference>
<evidence type="ECO:0000256" key="1">
    <source>
        <dbReference type="SAM" id="MobiDB-lite"/>
    </source>
</evidence>
<dbReference type="GO" id="GO:0008276">
    <property type="term" value="F:protein methyltransferase activity"/>
    <property type="evidence" value="ECO:0000318"/>
    <property type="project" value="GO_Central"/>
</dbReference>
<protein>
    <submittedName>
        <fullName evidence="3">Uncharacterized protein</fullName>
    </submittedName>
</protein>
<dbReference type="STRING" id="5786.F0ZTT8"/>
<dbReference type="GO" id="GO:0032991">
    <property type="term" value="C:protein-containing complex"/>
    <property type="evidence" value="ECO:0000318"/>
    <property type="project" value="GO_Central"/>
</dbReference>
<evidence type="ECO:0000256" key="2">
    <source>
        <dbReference type="SAM" id="Phobius"/>
    </source>
</evidence>
<dbReference type="Gene3D" id="3.40.50.150">
    <property type="entry name" value="Vaccinia Virus protein VP39"/>
    <property type="match status" value="2"/>
</dbReference>
<feature type="region of interest" description="Disordered" evidence="1">
    <location>
        <begin position="203"/>
        <end position="259"/>
    </location>
</feature>
<dbReference type="RefSeq" id="XP_003290833.1">
    <property type="nucleotide sequence ID" value="XM_003290785.1"/>
</dbReference>
<feature type="transmembrane region" description="Helical" evidence="2">
    <location>
        <begin position="87"/>
        <end position="110"/>
    </location>
</feature>
<dbReference type="InterPro" id="IPR019410">
    <property type="entry name" value="Methyltransf_16"/>
</dbReference>
<keyword evidence="2" id="KW-1133">Transmembrane helix</keyword>
<dbReference type="OrthoDB" id="19299at2759"/>
<evidence type="ECO:0000313" key="4">
    <source>
        <dbReference type="Proteomes" id="UP000001064"/>
    </source>
</evidence>
<accession>F0ZTT8</accession>
<evidence type="ECO:0000313" key="3">
    <source>
        <dbReference type="EMBL" id="EGC32664.1"/>
    </source>
</evidence>
<dbReference type="VEuPathDB" id="AmoebaDB:DICPUDRAFT_155371"/>
<keyword evidence="2" id="KW-0812">Transmembrane</keyword>
<gene>
    <name evidence="3" type="ORF">DICPUDRAFT_155371</name>
</gene>
<dbReference type="PANTHER" id="PTHR14614:SF109">
    <property type="entry name" value="RIBOSOMAL LYSINE N-METHYLTRANSFERASE 5"/>
    <property type="match status" value="1"/>
</dbReference>